<sequence length="62" mass="7200">MPCSLVSAPPTLDTVTATHAIPPTLSINESDYKVKELFKYYIFKMYILFTLSHHNVNYYPFK</sequence>
<organism evidence="1 2">
    <name type="scientific">Priestia endophytica DSM 13796</name>
    <dbReference type="NCBI Taxonomy" id="1121089"/>
    <lineage>
        <taxon>Bacteria</taxon>
        <taxon>Bacillati</taxon>
        <taxon>Bacillota</taxon>
        <taxon>Bacilli</taxon>
        <taxon>Bacillales</taxon>
        <taxon>Bacillaceae</taxon>
        <taxon>Priestia</taxon>
    </lineage>
</organism>
<reference evidence="1 2" key="1">
    <citation type="submission" date="2016-10" db="EMBL/GenBank/DDBJ databases">
        <authorList>
            <person name="Varghese N."/>
            <person name="Submissions S."/>
        </authorList>
    </citation>
    <scope>NUCLEOTIDE SEQUENCE [LARGE SCALE GENOMIC DNA]</scope>
    <source>
        <strain evidence="1 2">DSM 13796</strain>
    </source>
</reference>
<evidence type="ECO:0000313" key="1">
    <source>
        <dbReference type="EMBL" id="SFQ57524.1"/>
    </source>
</evidence>
<protein>
    <submittedName>
        <fullName evidence="1">Uncharacterized protein</fullName>
    </submittedName>
</protein>
<gene>
    <name evidence="1" type="ORF">SAMN02745910_02195</name>
</gene>
<proteinExistence type="predicted"/>
<comment type="caution">
    <text evidence="1">The sequence shown here is derived from an EMBL/GenBank/DDBJ whole genome shotgun (WGS) entry which is preliminary data.</text>
</comment>
<dbReference type="Proteomes" id="UP000182762">
    <property type="component" value="Unassembled WGS sequence"/>
</dbReference>
<dbReference type="EMBL" id="FOXX01000004">
    <property type="protein sequence ID" value="SFQ57524.1"/>
    <property type="molecule type" value="Genomic_DNA"/>
</dbReference>
<keyword evidence="2" id="KW-1185">Reference proteome</keyword>
<name>A0A1I5ZLZ6_9BACI</name>
<evidence type="ECO:0000313" key="2">
    <source>
        <dbReference type="Proteomes" id="UP000182762"/>
    </source>
</evidence>
<accession>A0A1I5ZLZ6</accession>